<keyword evidence="5" id="KW-0479">Metal-binding</keyword>
<evidence type="ECO:0000256" key="1">
    <source>
        <dbReference type="ARBA" id="ARBA00006581"/>
    </source>
</evidence>
<feature type="region of interest" description="Disordered" evidence="6">
    <location>
        <begin position="176"/>
        <end position="195"/>
    </location>
</feature>
<dbReference type="Gene3D" id="2.70.40.10">
    <property type="match status" value="1"/>
</dbReference>
<evidence type="ECO:0000256" key="5">
    <source>
        <dbReference type="HAMAP-Rule" id="MF_00116"/>
    </source>
</evidence>
<dbReference type="InterPro" id="IPR036157">
    <property type="entry name" value="dUTPase-like_sf"/>
</dbReference>
<feature type="binding site" evidence="5">
    <location>
        <position position="118"/>
    </location>
    <ligand>
        <name>substrate</name>
    </ligand>
</feature>
<dbReference type="PANTHER" id="PTHR11241">
    <property type="entry name" value="DEOXYURIDINE 5'-TRIPHOSPHATE NUCLEOTIDOHYDROLASE"/>
    <property type="match status" value="1"/>
</dbReference>
<keyword evidence="2 5" id="KW-0378">Hydrolase</keyword>
<evidence type="ECO:0000256" key="4">
    <source>
        <dbReference type="ARBA" id="ARBA00047686"/>
    </source>
</evidence>
<feature type="region of interest" description="Disordered" evidence="6">
    <location>
        <begin position="1"/>
        <end position="20"/>
    </location>
</feature>
<protein>
    <recommendedName>
        <fullName evidence="5">Deoxyuridine 5'-triphosphate nucleotidohydrolase</fullName>
        <shortName evidence="5">dUTPase</shortName>
        <ecNumber evidence="5">3.6.1.23</ecNumber>
    </recommendedName>
    <alternativeName>
        <fullName evidence="5">dUTP pyrophosphatase</fullName>
    </alternativeName>
</protein>
<evidence type="ECO:0000256" key="3">
    <source>
        <dbReference type="ARBA" id="ARBA00023080"/>
    </source>
</evidence>
<dbReference type="SUPFAM" id="SSF51283">
    <property type="entry name" value="dUTPase-like"/>
    <property type="match status" value="1"/>
</dbReference>
<evidence type="ECO:0000313" key="9">
    <source>
        <dbReference type="Proteomes" id="UP000826012"/>
    </source>
</evidence>
<reference evidence="8 9" key="2">
    <citation type="submission" date="2021-07" db="EMBL/GenBank/DDBJ databases">
        <authorList>
            <person name="Matsumoto Y."/>
            <person name="Motooka D."/>
            <person name="Nakamura S."/>
        </authorList>
    </citation>
    <scope>NUCLEOTIDE SEQUENCE [LARGE SCALE GENOMIC DNA]</scope>
    <source>
        <strain evidence="8 9">TY59</strain>
    </source>
</reference>
<dbReference type="InterPro" id="IPR008181">
    <property type="entry name" value="dUTPase"/>
</dbReference>
<comment type="subunit">
    <text evidence="5">Homotrimer.</text>
</comment>
<feature type="binding site" evidence="5">
    <location>
        <begin position="105"/>
        <end position="107"/>
    </location>
    <ligand>
        <name>substrate</name>
    </ligand>
</feature>
<keyword evidence="3 5" id="KW-0546">Nucleotide metabolism</keyword>
<evidence type="ECO:0000256" key="2">
    <source>
        <dbReference type="ARBA" id="ARBA00022801"/>
    </source>
</evidence>
<keyword evidence="9" id="KW-1185">Reference proteome</keyword>
<dbReference type="NCBIfam" id="NF001862">
    <property type="entry name" value="PRK00601.1"/>
    <property type="match status" value="1"/>
</dbReference>
<dbReference type="EMBL" id="AP024828">
    <property type="protein sequence ID" value="BCZ25315.1"/>
    <property type="molecule type" value="Genomic_DNA"/>
</dbReference>
<proteinExistence type="inferred from homology"/>
<dbReference type="EC" id="3.6.1.23" evidence="5"/>
<comment type="caution">
    <text evidence="5">Lacks conserved residue(s) required for the propagation of feature annotation.</text>
</comment>
<dbReference type="InterPro" id="IPR029054">
    <property type="entry name" value="dUTPase-like"/>
</dbReference>
<sequence>MPASAKAGGHHHHGTHNRSRYRTLCGATRVSDTQSRVVCGPVSTSLAIVRLDPELPLPSRAHEGDAGIDLFSAEDVQLEPGRRALVRTGVAVAIPFGMVGLVHPRSGLAARVGLSIVNSPGTIDAGYRGEIKVALINLDPTEPIVVHRGDRIAQLLVQRVELVELVEVSSFDEAGLAETSRGDGGHGSSGGHASL</sequence>
<dbReference type="NCBIfam" id="TIGR00576">
    <property type="entry name" value="dut"/>
    <property type="match status" value="1"/>
</dbReference>
<reference evidence="8 9" key="1">
    <citation type="submission" date="2021-07" db="EMBL/GenBank/DDBJ databases">
        <title>Complete genome sequence of nontuberculous Mycobacterium sp. TY59.</title>
        <authorList>
            <person name="Fukushima K."/>
        </authorList>
    </citation>
    <scope>NUCLEOTIDE SEQUENCE [LARGE SCALE GENOMIC DNA]</scope>
    <source>
        <strain evidence="8 9">TY59</strain>
    </source>
</reference>
<comment type="pathway">
    <text evidence="5">Pyrimidine metabolism; dUMP biosynthesis; dUMP from dCTP (dUTP route): step 2/2.</text>
</comment>
<feature type="compositionally biased region" description="Basic residues" evidence="6">
    <location>
        <begin position="8"/>
        <end position="20"/>
    </location>
</feature>
<organism evidence="8 9">
    <name type="scientific">Mycobacterium senriense</name>
    <dbReference type="NCBI Taxonomy" id="2775496"/>
    <lineage>
        <taxon>Bacteria</taxon>
        <taxon>Bacillati</taxon>
        <taxon>Actinomycetota</taxon>
        <taxon>Actinomycetes</taxon>
        <taxon>Mycobacteriales</taxon>
        <taxon>Mycobacteriaceae</taxon>
        <taxon>Mycobacterium</taxon>
        <taxon>Mycobacterium avium complex (MAC)</taxon>
    </lineage>
</organism>
<evidence type="ECO:0000313" key="8">
    <source>
        <dbReference type="EMBL" id="BCZ25315.1"/>
    </source>
</evidence>
<feature type="domain" description="dUTPase-like" evidence="7">
    <location>
        <begin position="55"/>
        <end position="190"/>
    </location>
</feature>
<dbReference type="CDD" id="cd07557">
    <property type="entry name" value="trimeric_dUTPase"/>
    <property type="match status" value="1"/>
</dbReference>
<dbReference type="HAMAP" id="MF_00116">
    <property type="entry name" value="dUTPase_bact"/>
    <property type="match status" value="1"/>
</dbReference>
<name>A0ABM7SV96_9MYCO</name>
<evidence type="ECO:0000259" key="7">
    <source>
        <dbReference type="Pfam" id="PF00692"/>
    </source>
</evidence>
<dbReference type="Pfam" id="PF00692">
    <property type="entry name" value="dUTPase"/>
    <property type="match status" value="1"/>
</dbReference>
<dbReference type="PANTHER" id="PTHR11241:SF0">
    <property type="entry name" value="DEOXYURIDINE 5'-TRIPHOSPHATE NUCLEOTIDOHYDROLASE"/>
    <property type="match status" value="1"/>
</dbReference>
<comment type="catalytic activity">
    <reaction evidence="4 5">
        <text>dUTP + H2O = dUMP + diphosphate + H(+)</text>
        <dbReference type="Rhea" id="RHEA:10248"/>
        <dbReference type="ChEBI" id="CHEBI:15377"/>
        <dbReference type="ChEBI" id="CHEBI:15378"/>
        <dbReference type="ChEBI" id="CHEBI:33019"/>
        <dbReference type="ChEBI" id="CHEBI:61555"/>
        <dbReference type="ChEBI" id="CHEBI:246422"/>
        <dbReference type="EC" id="3.6.1.23"/>
    </reaction>
</comment>
<comment type="similarity">
    <text evidence="1 5">Belongs to the dUTPase family.</text>
</comment>
<comment type="cofactor">
    <cofactor evidence="5">
        <name>Mg(2+)</name>
        <dbReference type="ChEBI" id="CHEBI:18420"/>
    </cofactor>
</comment>
<comment type="function">
    <text evidence="5">This enzyme is involved in nucleotide metabolism: it produces dUMP, the immediate precursor of thymidine nucleotides and it decreases the intracellular concentration of dUTP so that uracil cannot be incorporated into DNA.</text>
</comment>
<dbReference type="Proteomes" id="UP000826012">
    <property type="component" value="Chromosome"/>
</dbReference>
<feature type="compositionally biased region" description="Gly residues" evidence="6">
    <location>
        <begin position="185"/>
        <end position="195"/>
    </location>
</feature>
<accession>A0ABM7SV96</accession>
<gene>
    <name evidence="5" type="primary">dut</name>
    <name evidence="8" type="ORF">MTY59_51700</name>
</gene>
<dbReference type="InterPro" id="IPR033704">
    <property type="entry name" value="dUTPase_trimeric"/>
</dbReference>
<feature type="binding site" evidence="5">
    <location>
        <begin position="122"/>
        <end position="124"/>
    </location>
    <ligand>
        <name>substrate</name>
    </ligand>
</feature>
<keyword evidence="5" id="KW-0460">Magnesium</keyword>
<evidence type="ECO:0000256" key="6">
    <source>
        <dbReference type="SAM" id="MobiDB-lite"/>
    </source>
</evidence>